<evidence type="ECO:0008006" key="9">
    <source>
        <dbReference type="Google" id="ProtNLM"/>
    </source>
</evidence>
<feature type="compositionally biased region" description="Polar residues" evidence="5">
    <location>
        <begin position="486"/>
        <end position="504"/>
    </location>
</feature>
<dbReference type="EMBL" id="JABELV010000081">
    <property type="protein sequence ID" value="KAG7531858.1"/>
    <property type="molecule type" value="Genomic_DNA"/>
</dbReference>
<sequence length="707" mass="76515">MSSTISDMASTASASASASQTSSAGGSHTPAPASYKIIGVSLAIVSGLLIGASFVVKKKGLIQATKKSGGLAGEGHAYLKNWIWWTGMIMMILGEVCNFAAFAFTAAILVTPLGALSVVVCAILSKFFLQETLTFFGWLGCALVILGATILALNAPETQSAETIPVFQKLWVSAGFLSWAGVCIVASLFLAFWVAPRYGKTNQFVYIGICSLIGGLSVSTLQGVGAAIMTSIRGDNQFKHWFLYVVTVFTVITLLIEINYLNKALELFNTSMVTPTYYVIFTSCTLISSFILYRGLKTSAVQLVTMIMGFLVTCLGITLLQMSKVDPKNFEKLDRRSTMLMAASRNQAEDVEKNGITALEEPGMDALRGGFGTVGSIIRARSARRLSNASTLPGHPMSSGNSYSRHWQPAQTISTDVPRYSLSDRPMGDDTFDQVSLRSGVSDHAQRRGTLKFDDNDVVHQYDRKGKVEALHTSHVHLHAGESPGQFGSPSRPSYGNRGYSGSSIGPILEVPGETQHQTPFDGQGASDTKNPYGRDLTLSASPIDGTKNLPTLENDVADAPFASPRTPQPSDSRGSFHFLLDRFTHSDSPDLKLQSSKSQKSVKQSGPDDMRRGGAHRGTKDYPHLRKEEAEVEREERQGLVTGSDDEELTGLTDRSDNDTPPLLEEKQPKARRSSRHTNSISSMPRPLPYLPTSNVASETRYPPGK</sequence>
<evidence type="ECO:0000256" key="5">
    <source>
        <dbReference type="SAM" id="MobiDB-lite"/>
    </source>
</evidence>
<dbReference type="GO" id="GO:0015095">
    <property type="term" value="F:magnesium ion transmembrane transporter activity"/>
    <property type="evidence" value="ECO:0007669"/>
    <property type="project" value="InterPro"/>
</dbReference>
<dbReference type="PANTHER" id="PTHR12570">
    <property type="match status" value="1"/>
</dbReference>
<feature type="transmembrane region" description="Helical" evidence="6">
    <location>
        <begin position="136"/>
        <end position="156"/>
    </location>
</feature>
<protein>
    <recommendedName>
        <fullName evidence="9">DUF803-domain-containing protein</fullName>
    </recommendedName>
</protein>
<feature type="transmembrane region" description="Helical" evidence="6">
    <location>
        <begin position="204"/>
        <end position="229"/>
    </location>
</feature>
<comment type="caution">
    <text evidence="7">The sequence shown here is derived from an EMBL/GenBank/DDBJ whole genome shotgun (WGS) entry which is preliminary data.</text>
</comment>
<evidence type="ECO:0000256" key="3">
    <source>
        <dbReference type="ARBA" id="ARBA00022989"/>
    </source>
</evidence>
<dbReference type="SUPFAM" id="SSF103481">
    <property type="entry name" value="Multidrug resistance efflux transporter EmrE"/>
    <property type="match status" value="1"/>
</dbReference>
<feature type="compositionally biased region" description="Basic and acidic residues" evidence="5">
    <location>
        <begin position="607"/>
        <end position="639"/>
    </location>
</feature>
<accession>A0A8K0NQ96</accession>
<evidence type="ECO:0000313" key="8">
    <source>
        <dbReference type="Proteomes" id="UP000812966"/>
    </source>
</evidence>
<keyword evidence="8" id="KW-1185">Reference proteome</keyword>
<comment type="subcellular location">
    <subcellularLocation>
        <location evidence="1">Membrane</location>
        <topology evidence="1">Multi-pass membrane protein</topology>
    </subcellularLocation>
</comment>
<organism evidence="7 8">
    <name type="scientific">Filobasidium floriforme</name>
    <dbReference type="NCBI Taxonomy" id="5210"/>
    <lineage>
        <taxon>Eukaryota</taxon>
        <taxon>Fungi</taxon>
        <taxon>Dikarya</taxon>
        <taxon>Basidiomycota</taxon>
        <taxon>Agaricomycotina</taxon>
        <taxon>Tremellomycetes</taxon>
        <taxon>Filobasidiales</taxon>
        <taxon>Filobasidiaceae</taxon>
        <taxon>Filobasidium</taxon>
    </lineage>
</organism>
<feature type="transmembrane region" description="Helical" evidence="6">
    <location>
        <begin position="34"/>
        <end position="56"/>
    </location>
</feature>
<evidence type="ECO:0000256" key="6">
    <source>
        <dbReference type="SAM" id="Phobius"/>
    </source>
</evidence>
<feature type="region of interest" description="Disordered" evidence="5">
    <location>
        <begin position="587"/>
        <end position="707"/>
    </location>
</feature>
<reference evidence="7" key="1">
    <citation type="submission" date="2020-04" db="EMBL/GenBank/DDBJ databases">
        <title>Analysis of mating type loci in Filobasidium floriforme.</title>
        <authorList>
            <person name="Nowrousian M."/>
        </authorList>
    </citation>
    <scope>NUCLEOTIDE SEQUENCE</scope>
    <source>
        <strain evidence="7">CBS 6242</strain>
    </source>
</reference>
<evidence type="ECO:0000256" key="4">
    <source>
        <dbReference type="ARBA" id="ARBA00023136"/>
    </source>
</evidence>
<dbReference type="InterPro" id="IPR008521">
    <property type="entry name" value="Mg_trans_NIPA"/>
</dbReference>
<keyword evidence="4 6" id="KW-0472">Membrane</keyword>
<evidence type="ECO:0000256" key="2">
    <source>
        <dbReference type="ARBA" id="ARBA00022692"/>
    </source>
</evidence>
<dbReference type="Pfam" id="PF05653">
    <property type="entry name" value="Mg_trans_NIPA"/>
    <property type="match status" value="1"/>
</dbReference>
<dbReference type="PANTHER" id="PTHR12570:SF92">
    <property type="entry name" value="SPICHTHYIN, ISOFORM B"/>
    <property type="match status" value="1"/>
</dbReference>
<feature type="region of interest" description="Disordered" evidence="5">
    <location>
        <begin position="418"/>
        <end position="444"/>
    </location>
</feature>
<dbReference type="AlphaFoldDB" id="A0A8K0NQ96"/>
<name>A0A8K0NQ96_9TREE</name>
<evidence type="ECO:0000313" key="7">
    <source>
        <dbReference type="EMBL" id="KAG7531858.1"/>
    </source>
</evidence>
<feature type="transmembrane region" description="Helical" evidence="6">
    <location>
        <begin position="299"/>
        <end position="320"/>
    </location>
</feature>
<feature type="transmembrane region" description="Helical" evidence="6">
    <location>
        <begin position="176"/>
        <end position="195"/>
    </location>
</feature>
<feature type="transmembrane region" description="Helical" evidence="6">
    <location>
        <begin position="273"/>
        <end position="293"/>
    </location>
</feature>
<feature type="transmembrane region" description="Helical" evidence="6">
    <location>
        <begin position="241"/>
        <end position="261"/>
    </location>
</feature>
<feature type="compositionally biased region" description="Low complexity" evidence="5">
    <location>
        <begin position="592"/>
        <end position="606"/>
    </location>
</feature>
<dbReference type="Gene3D" id="1.10.3730.20">
    <property type="match status" value="1"/>
</dbReference>
<dbReference type="GO" id="GO:0016020">
    <property type="term" value="C:membrane"/>
    <property type="evidence" value="ECO:0007669"/>
    <property type="project" value="UniProtKB-SubCell"/>
</dbReference>
<keyword evidence="2 6" id="KW-0812">Transmembrane</keyword>
<gene>
    <name evidence="7" type="ORF">FFLO_04084</name>
</gene>
<feature type="compositionally biased region" description="Basic and acidic residues" evidence="5">
    <location>
        <begin position="655"/>
        <end position="670"/>
    </location>
</feature>
<feature type="transmembrane region" description="Helical" evidence="6">
    <location>
        <begin position="99"/>
        <end position="124"/>
    </location>
</feature>
<dbReference type="InterPro" id="IPR037185">
    <property type="entry name" value="EmrE-like"/>
</dbReference>
<dbReference type="OrthoDB" id="6428174at2759"/>
<keyword evidence="3 6" id="KW-1133">Transmembrane helix</keyword>
<dbReference type="Proteomes" id="UP000812966">
    <property type="component" value="Unassembled WGS sequence"/>
</dbReference>
<feature type="compositionally biased region" description="Polar residues" evidence="5">
    <location>
        <begin position="515"/>
        <end position="530"/>
    </location>
</feature>
<evidence type="ECO:0000256" key="1">
    <source>
        <dbReference type="ARBA" id="ARBA00004141"/>
    </source>
</evidence>
<proteinExistence type="predicted"/>
<feature type="region of interest" description="Disordered" evidence="5">
    <location>
        <begin position="478"/>
        <end position="553"/>
    </location>
</feature>